<evidence type="ECO:0000313" key="3">
    <source>
        <dbReference type="Proteomes" id="UP000441523"/>
    </source>
</evidence>
<gene>
    <name evidence="2" type="ORF">F6X51_19130</name>
</gene>
<organism evidence="2 3">
    <name type="scientific">Methylobacterium planeticum</name>
    <dbReference type="NCBI Taxonomy" id="2615211"/>
    <lineage>
        <taxon>Bacteria</taxon>
        <taxon>Pseudomonadati</taxon>
        <taxon>Pseudomonadota</taxon>
        <taxon>Alphaproteobacteria</taxon>
        <taxon>Hyphomicrobiales</taxon>
        <taxon>Methylobacteriaceae</taxon>
        <taxon>Methylobacterium</taxon>
    </lineage>
</organism>
<comment type="caution">
    <text evidence="2">The sequence shown here is derived from an EMBL/GenBank/DDBJ whole genome shotgun (WGS) entry which is preliminary data.</text>
</comment>
<evidence type="ECO:0000313" key="2">
    <source>
        <dbReference type="EMBL" id="KAB1071687.1"/>
    </source>
</evidence>
<reference evidence="2 3" key="1">
    <citation type="submission" date="2019-09" db="EMBL/GenBank/DDBJ databases">
        <title>YIM 132548 draft genome.</title>
        <authorList>
            <person name="Jiang L."/>
        </authorList>
    </citation>
    <scope>NUCLEOTIDE SEQUENCE [LARGE SCALE GENOMIC DNA]</scope>
    <source>
        <strain evidence="2 3">YIM 132548</strain>
    </source>
</reference>
<dbReference type="Proteomes" id="UP000441523">
    <property type="component" value="Unassembled WGS sequence"/>
</dbReference>
<protein>
    <submittedName>
        <fullName evidence="2">Uncharacterized protein</fullName>
    </submittedName>
</protein>
<evidence type="ECO:0000256" key="1">
    <source>
        <dbReference type="SAM" id="MobiDB-lite"/>
    </source>
</evidence>
<keyword evidence="3" id="KW-1185">Reference proteome</keyword>
<feature type="region of interest" description="Disordered" evidence="1">
    <location>
        <begin position="50"/>
        <end position="88"/>
    </location>
</feature>
<sequence length="88" mass="9361">MTLTASEPAWAFGFPGCPNLPEYARAVGTLDGLSTCGLTVEEARRIVAAHDGPAVLPQEGTPLPQAHRPRHGRAPHHRAAAGRRHPAR</sequence>
<accession>A0A6N6MNZ0</accession>
<name>A0A6N6MNZ0_9HYPH</name>
<feature type="compositionally biased region" description="Basic residues" evidence="1">
    <location>
        <begin position="67"/>
        <end position="88"/>
    </location>
</feature>
<proteinExistence type="predicted"/>
<dbReference type="AlphaFoldDB" id="A0A6N6MNZ0"/>
<dbReference type="EMBL" id="VZZJ01000018">
    <property type="protein sequence ID" value="KAB1071687.1"/>
    <property type="molecule type" value="Genomic_DNA"/>
</dbReference>